<comment type="caution">
    <text evidence="1">The sequence shown here is derived from an EMBL/GenBank/DDBJ whole genome shotgun (WGS) entry which is preliminary data.</text>
</comment>
<protein>
    <submittedName>
        <fullName evidence="1">Uncharacterized protein</fullName>
    </submittedName>
</protein>
<dbReference type="AlphaFoldDB" id="A0A1G2S5S9"/>
<proteinExistence type="predicted"/>
<evidence type="ECO:0000313" key="1">
    <source>
        <dbReference type="EMBL" id="OHA80453.1"/>
    </source>
</evidence>
<dbReference type="EMBL" id="MHUS01000023">
    <property type="protein sequence ID" value="OHA80453.1"/>
    <property type="molecule type" value="Genomic_DNA"/>
</dbReference>
<evidence type="ECO:0000313" key="2">
    <source>
        <dbReference type="Proteomes" id="UP000176997"/>
    </source>
</evidence>
<name>A0A1G2S5S9_9BACT</name>
<organism evidence="1 2">
    <name type="scientific">Candidatus Yonathbacteria bacterium RIFCSPHIGHO2_01_FULL_51_10</name>
    <dbReference type="NCBI Taxonomy" id="1802723"/>
    <lineage>
        <taxon>Bacteria</taxon>
        <taxon>Candidatus Yonathiibacteriota</taxon>
    </lineage>
</organism>
<dbReference type="Proteomes" id="UP000176997">
    <property type="component" value="Unassembled WGS sequence"/>
</dbReference>
<reference evidence="1 2" key="1">
    <citation type="journal article" date="2016" name="Nat. Commun.">
        <title>Thousands of microbial genomes shed light on interconnected biogeochemical processes in an aquifer system.</title>
        <authorList>
            <person name="Anantharaman K."/>
            <person name="Brown C.T."/>
            <person name="Hug L.A."/>
            <person name="Sharon I."/>
            <person name="Castelle C.J."/>
            <person name="Probst A.J."/>
            <person name="Thomas B.C."/>
            <person name="Singh A."/>
            <person name="Wilkins M.J."/>
            <person name="Karaoz U."/>
            <person name="Brodie E.L."/>
            <person name="Williams K.H."/>
            <person name="Hubbard S.S."/>
            <person name="Banfield J.F."/>
        </authorList>
    </citation>
    <scope>NUCLEOTIDE SEQUENCE [LARGE SCALE GENOMIC DNA]</scope>
</reference>
<gene>
    <name evidence="1" type="ORF">A2675_04275</name>
</gene>
<sequence length="109" mass="11515">MTAILTSCIVLSATACGKKSVDTVHAASNRAIANEQCSSGKCRGGFVKEKGSSVIFLIGSDSTPCGVYTISDTSLMIGDGEWLDRLEIILPADTEWPAVAVEHAKQFVH</sequence>
<accession>A0A1G2S5S9</accession>